<sequence>MISTDFAPNETWSDAWVSIKLLFQPWRWKKGKEMSSIQKDLLSQFQITNNKLQITLFLSGRSALYNLLQSLKLPNNSEVLIQAFTCEAVVLPIIEANLKPIYVDIETQTFSMDSSQLVNKVTGNSKVLILQHTFGLTPKYRKEILIFAKEHNLIVIEDLAHGFNPQLFSPPNSYLLTPNSYSLLSFGRSKALSSVFGAALISSNRQLANKLTSHLAYPSYLFIFKCLLYKPLVMLIKSTYDIKIGLILHKLFKSINLLVLEISESEKGGKFDQLLNKRLPNGLTVLLENQLKKFAIVQQNRSKITNLYHRHFQKTINYKLQTMNSPLLRYPLLVENRNLILQKARRQNIFLGKWYDQVVAPKDLDLERVEYKLGSCPVAEGIGKKIINLPTNITLKKAEEIVNILNDVK</sequence>
<dbReference type="Proteomes" id="UP000177026">
    <property type="component" value="Unassembled WGS sequence"/>
</dbReference>
<dbReference type="GO" id="GO:0008483">
    <property type="term" value="F:transaminase activity"/>
    <property type="evidence" value="ECO:0007669"/>
    <property type="project" value="TreeGrafter"/>
</dbReference>
<evidence type="ECO:0000313" key="3">
    <source>
        <dbReference type="Proteomes" id="UP000177026"/>
    </source>
</evidence>
<accession>A0A1F7GFV9</accession>
<dbReference type="InterPro" id="IPR015421">
    <property type="entry name" value="PyrdxlP-dep_Trfase_major"/>
</dbReference>
<comment type="similarity">
    <text evidence="1">Belongs to the DegT/DnrJ/EryC1 family.</text>
</comment>
<dbReference type="Gene3D" id="3.90.1150.10">
    <property type="entry name" value="Aspartate Aminotransferase, domain 1"/>
    <property type="match status" value="1"/>
</dbReference>
<dbReference type="Gene3D" id="3.40.640.10">
    <property type="entry name" value="Type I PLP-dependent aspartate aminotransferase-like (Major domain)"/>
    <property type="match status" value="1"/>
</dbReference>
<dbReference type="SUPFAM" id="SSF53383">
    <property type="entry name" value="PLP-dependent transferases"/>
    <property type="match status" value="1"/>
</dbReference>
<dbReference type="AlphaFoldDB" id="A0A1F7GFV9"/>
<dbReference type="PANTHER" id="PTHR30244">
    <property type="entry name" value="TRANSAMINASE"/>
    <property type="match status" value="1"/>
</dbReference>
<dbReference type="EMBL" id="MFZI01000080">
    <property type="protein sequence ID" value="OGK17763.1"/>
    <property type="molecule type" value="Genomic_DNA"/>
</dbReference>
<gene>
    <name evidence="2" type="ORF">A2866_02180</name>
</gene>
<dbReference type="GO" id="GO:0000271">
    <property type="term" value="P:polysaccharide biosynthetic process"/>
    <property type="evidence" value="ECO:0007669"/>
    <property type="project" value="TreeGrafter"/>
</dbReference>
<organism evidence="2 3">
    <name type="scientific">Candidatus Roizmanbacteria bacterium RIFCSPHIGHO2_01_FULL_39_8</name>
    <dbReference type="NCBI Taxonomy" id="1802033"/>
    <lineage>
        <taxon>Bacteria</taxon>
        <taxon>Candidatus Roizmaniibacteriota</taxon>
    </lineage>
</organism>
<name>A0A1F7GFV9_9BACT</name>
<dbReference type="InterPro" id="IPR000653">
    <property type="entry name" value="DegT/StrS_aminotransferase"/>
</dbReference>
<evidence type="ECO:0000313" key="2">
    <source>
        <dbReference type="EMBL" id="OGK17763.1"/>
    </source>
</evidence>
<evidence type="ECO:0008006" key="4">
    <source>
        <dbReference type="Google" id="ProtNLM"/>
    </source>
</evidence>
<comment type="caution">
    <text evidence="2">The sequence shown here is derived from an EMBL/GenBank/DDBJ whole genome shotgun (WGS) entry which is preliminary data.</text>
</comment>
<dbReference type="PANTHER" id="PTHR30244:SF34">
    <property type="entry name" value="DTDP-4-AMINO-4,6-DIDEOXYGALACTOSE TRANSAMINASE"/>
    <property type="match status" value="1"/>
</dbReference>
<dbReference type="GO" id="GO:0030170">
    <property type="term" value="F:pyridoxal phosphate binding"/>
    <property type="evidence" value="ECO:0007669"/>
    <property type="project" value="TreeGrafter"/>
</dbReference>
<dbReference type="InterPro" id="IPR015422">
    <property type="entry name" value="PyrdxlP-dep_Trfase_small"/>
</dbReference>
<evidence type="ECO:0000256" key="1">
    <source>
        <dbReference type="RuleBase" id="RU004508"/>
    </source>
</evidence>
<dbReference type="InterPro" id="IPR015424">
    <property type="entry name" value="PyrdxlP-dep_Trfase"/>
</dbReference>
<keyword evidence="1" id="KW-0663">Pyridoxal phosphate</keyword>
<protein>
    <recommendedName>
        <fullName evidence="4">DegT/DnrJ/EryC1/StrS aminotransferase</fullName>
    </recommendedName>
</protein>
<dbReference type="Pfam" id="PF01041">
    <property type="entry name" value="DegT_DnrJ_EryC1"/>
    <property type="match status" value="2"/>
</dbReference>
<reference evidence="2 3" key="1">
    <citation type="journal article" date="2016" name="Nat. Commun.">
        <title>Thousands of microbial genomes shed light on interconnected biogeochemical processes in an aquifer system.</title>
        <authorList>
            <person name="Anantharaman K."/>
            <person name="Brown C.T."/>
            <person name="Hug L.A."/>
            <person name="Sharon I."/>
            <person name="Castelle C.J."/>
            <person name="Probst A.J."/>
            <person name="Thomas B.C."/>
            <person name="Singh A."/>
            <person name="Wilkins M.J."/>
            <person name="Karaoz U."/>
            <person name="Brodie E.L."/>
            <person name="Williams K.H."/>
            <person name="Hubbard S.S."/>
            <person name="Banfield J.F."/>
        </authorList>
    </citation>
    <scope>NUCLEOTIDE SEQUENCE [LARGE SCALE GENOMIC DNA]</scope>
</reference>
<proteinExistence type="inferred from homology"/>